<accession>A0A0D7X0K7</accession>
<keyword evidence="1" id="KW-0812">Transmembrane</keyword>
<dbReference type="EMBL" id="JTHP01000026">
    <property type="protein sequence ID" value="KJD44976.1"/>
    <property type="molecule type" value="Genomic_DNA"/>
</dbReference>
<organism evidence="2 3">
    <name type="scientific">Paenibacillus terrae</name>
    <dbReference type="NCBI Taxonomy" id="159743"/>
    <lineage>
        <taxon>Bacteria</taxon>
        <taxon>Bacillati</taxon>
        <taxon>Bacillota</taxon>
        <taxon>Bacilli</taxon>
        <taxon>Bacillales</taxon>
        <taxon>Paenibacillaceae</taxon>
        <taxon>Paenibacillus</taxon>
    </lineage>
</organism>
<dbReference type="PATRIC" id="fig|159743.3.peg.3111"/>
<protein>
    <submittedName>
        <fullName evidence="2">Uncharacterized protein</fullName>
    </submittedName>
</protein>
<keyword evidence="3" id="KW-1185">Reference proteome</keyword>
<feature type="transmembrane region" description="Helical" evidence="1">
    <location>
        <begin position="7"/>
        <end position="25"/>
    </location>
</feature>
<evidence type="ECO:0000313" key="3">
    <source>
        <dbReference type="Proteomes" id="UP000032534"/>
    </source>
</evidence>
<name>A0A0D7X0K7_9BACL</name>
<gene>
    <name evidence="2" type="ORF">QD47_13995</name>
</gene>
<feature type="transmembrane region" description="Helical" evidence="1">
    <location>
        <begin position="48"/>
        <end position="73"/>
    </location>
</feature>
<comment type="caution">
    <text evidence="2">The sequence shown here is derived from an EMBL/GenBank/DDBJ whole genome shotgun (WGS) entry which is preliminary data.</text>
</comment>
<keyword evidence="1" id="KW-0472">Membrane</keyword>
<dbReference type="AlphaFoldDB" id="A0A0D7X0K7"/>
<keyword evidence="1" id="KW-1133">Transmembrane helix</keyword>
<dbReference type="OrthoDB" id="9923878at2"/>
<sequence length="78" mass="8912">MSKFEKNLIKYLSYGFMVGIYYSFIKGPTQSPTVNGVTKFFTLPASDFIFSALSTSFLVSLIFGILYFLVFLAKRRNK</sequence>
<evidence type="ECO:0000256" key="1">
    <source>
        <dbReference type="SAM" id="Phobius"/>
    </source>
</evidence>
<proteinExistence type="predicted"/>
<dbReference type="Proteomes" id="UP000032534">
    <property type="component" value="Unassembled WGS sequence"/>
</dbReference>
<dbReference type="RefSeq" id="WP_044646715.1">
    <property type="nucleotide sequence ID" value="NZ_JTHP01000026.1"/>
</dbReference>
<evidence type="ECO:0000313" key="2">
    <source>
        <dbReference type="EMBL" id="KJD44976.1"/>
    </source>
</evidence>
<reference evidence="2 3" key="1">
    <citation type="submission" date="2014-11" db="EMBL/GenBank/DDBJ databases">
        <title>Draft Genome Sequences of Paenibacillus polymyxa NRRL B-30509 and Paenibacillus terrae NRRL B-30644, Strains from a Poultry Environment that Produce Tridecaptin A and Paenicidins.</title>
        <authorList>
            <person name="van Belkum M.J."/>
            <person name="Lohans C.T."/>
            <person name="Vederas J.C."/>
        </authorList>
    </citation>
    <scope>NUCLEOTIDE SEQUENCE [LARGE SCALE GENOMIC DNA]</scope>
    <source>
        <strain evidence="2 3">NRRL B-30644</strain>
    </source>
</reference>